<dbReference type="RefSeq" id="WP_091729884.1">
    <property type="nucleotide sequence ID" value="NZ_FNQE01000017.1"/>
</dbReference>
<protein>
    <submittedName>
        <fullName evidence="2">Uncharacterized membrane protein YsdA, DUF1294 family</fullName>
    </submittedName>
</protein>
<dbReference type="Proteomes" id="UP000198625">
    <property type="component" value="Unassembled WGS sequence"/>
</dbReference>
<evidence type="ECO:0000313" key="2">
    <source>
        <dbReference type="EMBL" id="SDZ06288.1"/>
    </source>
</evidence>
<dbReference type="STRING" id="415015.SAMN05660462_01708"/>
<gene>
    <name evidence="2" type="ORF">SAMN05660462_01708</name>
</gene>
<accession>A0A1H3PZC3</accession>
<evidence type="ECO:0000256" key="1">
    <source>
        <dbReference type="SAM" id="Phobius"/>
    </source>
</evidence>
<dbReference type="Pfam" id="PF06961">
    <property type="entry name" value="DUF1294"/>
    <property type="match status" value="1"/>
</dbReference>
<keyword evidence="3" id="KW-1185">Reference proteome</keyword>
<dbReference type="AlphaFoldDB" id="A0A1H3PZC3"/>
<name>A0A1H3PZC3_9FIRM</name>
<reference evidence="2 3" key="1">
    <citation type="submission" date="2016-10" db="EMBL/GenBank/DDBJ databases">
        <authorList>
            <person name="de Groot N.N."/>
        </authorList>
    </citation>
    <scope>NUCLEOTIDE SEQUENCE [LARGE SCALE GENOMIC DNA]</scope>
    <source>
        <strain evidence="2 3">DSM 21650</strain>
    </source>
</reference>
<proteinExistence type="predicted"/>
<dbReference type="EMBL" id="FNQE01000017">
    <property type="protein sequence ID" value="SDZ06288.1"/>
    <property type="molecule type" value="Genomic_DNA"/>
</dbReference>
<dbReference type="OrthoDB" id="1698854at2"/>
<feature type="transmembrane region" description="Helical" evidence="1">
    <location>
        <begin position="15"/>
        <end position="34"/>
    </location>
</feature>
<keyword evidence="1" id="KW-1133">Transmembrane helix</keyword>
<sequence length="103" mass="11531">MIASDFLSNFSEIEIAFTVYIIVISLISFVVVGLDKSKAKKGDWRVREATLIVLSFLGGAIGVLIGMVFFNHKTKKKKFYIGVPAIYILNRIMITIIGVYLNK</sequence>
<evidence type="ECO:0000313" key="3">
    <source>
        <dbReference type="Proteomes" id="UP000198625"/>
    </source>
</evidence>
<feature type="transmembrane region" description="Helical" evidence="1">
    <location>
        <begin position="81"/>
        <end position="101"/>
    </location>
</feature>
<keyword evidence="1" id="KW-0472">Membrane</keyword>
<organism evidence="2 3">
    <name type="scientific">Proteiniborus ethanoligenes</name>
    <dbReference type="NCBI Taxonomy" id="415015"/>
    <lineage>
        <taxon>Bacteria</taxon>
        <taxon>Bacillati</taxon>
        <taxon>Bacillota</taxon>
        <taxon>Clostridia</taxon>
        <taxon>Eubacteriales</taxon>
        <taxon>Proteiniborus</taxon>
    </lineage>
</organism>
<dbReference type="InterPro" id="IPR010718">
    <property type="entry name" value="DUF1294"/>
</dbReference>
<feature type="transmembrane region" description="Helical" evidence="1">
    <location>
        <begin position="46"/>
        <end position="69"/>
    </location>
</feature>
<keyword evidence="1" id="KW-0812">Transmembrane</keyword>